<name>A0A951UJE6_9NOST</name>
<protein>
    <submittedName>
        <fullName evidence="1">Uncharacterized protein</fullName>
    </submittedName>
</protein>
<gene>
    <name evidence="1" type="ORF">KME32_29185</name>
</gene>
<accession>A0A951UJE6</accession>
<reference evidence="1" key="2">
    <citation type="journal article" date="2022" name="Microbiol. Resour. Announc.">
        <title>Metagenome Sequencing to Explore Phylogenomics of Terrestrial Cyanobacteria.</title>
        <authorList>
            <person name="Ward R.D."/>
            <person name="Stajich J.E."/>
            <person name="Johansen J.R."/>
            <person name="Huntemann M."/>
            <person name="Clum A."/>
            <person name="Foster B."/>
            <person name="Foster B."/>
            <person name="Roux S."/>
            <person name="Palaniappan K."/>
            <person name="Varghese N."/>
            <person name="Mukherjee S."/>
            <person name="Reddy T.B.K."/>
            <person name="Daum C."/>
            <person name="Copeland A."/>
            <person name="Chen I.A."/>
            <person name="Ivanova N.N."/>
            <person name="Kyrpides N.C."/>
            <person name="Shapiro N."/>
            <person name="Eloe-Fadrosh E.A."/>
            <person name="Pietrasiak N."/>
        </authorList>
    </citation>
    <scope>NUCLEOTIDE SEQUENCE</scope>
    <source>
        <strain evidence="1">JT2-VF2</strain>
    </source>
</reference>
<proteinExistence type="predicted"/>
<dbReference type="Proteomes" id="UP000715781">
    <property type="component" value="Unassembled WGS sequence"/>
</dbReference>
<dbReference type="EMBL" id="JAHHHN010000030">
    <property type="protein sequence ID" value="MBW4565099.1"/>
    <property type="molecule type" value="Genomic_DNA"/>
</dbReference>
<comment type="caution">
    <text evidence="1">The sequence shown here is derived from an EMBL/GenBank/DDBJ whole genome shotgun (WGS) entry which is preliminary data.</text>
</comment>
<organism evidence="1 2">
    <name type="scientific">Mojavia pulchra JT2-VF2</name>
    <dbReference type="NCBI Taxonomy" id="287848"/>
    <lineage>
        <taxon>Bacteria</taxon>
        <taxon>Bacillati</taxon>
        <taxon>Cyanobacteriota</taxon>
        <taxon>Cyanophyceae</taxon>
        <taxon>Nostocales</taxon>
        <taxon>Nostocaceae</taxon>
    </lineage>
</organism>
<reference evidence="1" key="1">
    <citation type="submission" date="2021-05" db="EMBL/GenBank/DDBJ databases">
        <authorList>
            <person name="Pietrasiak N."/>
            <person name="Ward R."/>
            <person name="Stajich J.E."/>
            <person name="Kurbessoian T."/>
        </authorList>
    </citation>
    <scope>NUCLEOTIDE SEQUENCE</scope>
    <source>
        <strain evidence="1">JT2-VF2</strain>
    </source>
</reference>
<dbReference type="AlphaFoldDB" id="A0A951UJE6"/>
<evidence type="ECO:0000313" key="2">
    <source>
        <dbReference type="Proteomes" id="UP000715781"/>
    </source>
</evidence>
<evidence type="ECO:0000313" key="1">
    <source>
        <dbReference type="EMBL" id="MBW4565099.1"/>
    </source>
</evidence>
<sequence>MMSFPSLTRPIAKAIAHLFRMCKNTLAELNEAIASFMLLQLSVNVGCVVAKRNAPSTILGDNFVKLR</sequence>